<evidence type="ECO:0000256" key="1">
    <source>
        <dbReference type="ARBA" id="ARBA00011726"/>
    </source>
</evidence>
<proteinExistence type="predicted"/>
<feature type="region of interest" description="Disordered" evidence="2">
    <location>
        <begin position="651"/>
        <end position="674"/>
    </location>
</feature>
<comment type="subunit">
    <text evidence="1">Homodimers and heterodimers.</text>
</comment>
<organism evidence="4 5">
    <name type="scientific">Rhamnella rubrinervis</name>
    <dbReference type="NCBI Taxonomy" id="2594499"/>
    <lineage>
        <taxon>Eukaryota</taxon>
        <taxon>Viridiplantae</taxon>
        <taxon>Streptophyta</taxon>
        <taxon>Embryophyta</taxon>
        <taxon>Tracheophyta</taxon>
        <taxon>Spermatophyta</taxon>
        <taxon>Magnoliopsida</taxon>
        <taxon>eudicotyledons</taxon>
        <taxon>Gunneridae</taxon>
        <taxon>Pentapetalae</taxon>
        <taxon>rosids</taxon>
        <taxon>fabids</taxon>
        <taxon>Rosales</taxon>
        <taxon>Rhamnaceae</taxon>
        <taxon>rhamnoid group</taxon>
        <taxon>Rhamneae</taxon>
        <taxon>Rhamnella</taxon>
    </lineage>
</organism>
<dbReference type="Pfam" id="PF00564">
    <property type="entry name" value="PB1"/>
    <property type="match status" value="1"/>
</dbReference>
<dbReference type="InterPro" id="IPR053198">
    <property type="entry name" value="Gynoecium_Dev_Regulator"/>
</dbReference>
<dbReference type="SUPFAM" id="SSF54277">
    <property type="entry name" value="CAD &amp; PB1 domains"/>
    <property type="match status" value="1"/>
</dbReference>
<dbReference type="CDD" id="cd06410">
    <property type="entry name" value="PB1_UP2"/>
    <property type="match status" value="1"/>
</dbReference>
<accession>A0A8K0DW32</accession>
<sequence length="674" mass="73096">MDPPPLPPLPTAISTNPTACAAGSAGATNMQLNYPDSVDSSPRSRNAETWIDEPLPPVPGVNLRLMCSYDGHIIPRPHDKSLCYVGGETRIVVVERNSSLSELCTRLSRTLLNGRPFTLKYQLPSEDLDSLISVTTDEDLENMIEEYDRTISASPLKPSRLRLFIFFAKPETSASMGALLDDAKSETWFVDALNGSGLLPRGLSDSATMGCLVSLDGVRGNDSSNDLEARGDHFLAVNKHVMKNYVHDLHSMPDSPMVENTSSFGSSSSSPSTSNLPPIRVHVDDNNVARPQDHYQKVGVEEQFAQISFSPPTLPTSTAAPAGTVVSAVQDNTIAVSGENTNRVFSDDERSDHGAPVGFRKPPLPILQPPHAQKAGGFSLPSPDSVTSDSIIASATSLSKPTYYHQDQVHVPPREIRAPASQSTLSDNSDLGSGTYMNQQVKDSGYVIPPQLDQYQQQPAQQQQFVHASTQFIHHPAAGSVPISSYYPIYAPQSQQQFHHPFDQQYPVYVTPVPQKQPYNLGETTVVSSNRPLTSPSPPPVVSVSSATNYKDGIPPVYPTKIASTAMNSTPPPALVQIPPAQFEQQYVGFTQMHQHHHPSQSIAVASSATGNYGYEYANPAHEQQVYYTQHTATPLPSQYQTMTPAAAAMALSDAAKQPPTENNQQQIRTSQPV</sequence>
<dbReference type="InterPro" id="IPR000270">
    <property type="entry name" value="PB1_dom"/>
</dbReference>
<evidence type="ECO:0000313" key="5">
    <source>
        <dbReference type="Proteomes" id="UP000796880"/>
    </source>
</evidence>
<dbReference type="OrthoDB" id="774308at2759"/>
<dbReference type="AlphaFoldDB" id="A0A8K0DW32"/>
<evidence type="ECO:0000256" key="2">
    <source>
        <dbReference type="SAM" id="MobiDB-lite"/>
    </source>
</evidence>
<comment type="caution">
    <text evidence="4">The sequence shown here is derived from an EMBL/GenBank/DDBJ whole genome shotgun (WGS) entry which is preliminary data.</text>
</comment>
<dbReference type="Gene3D" id="3.10.20.90">
    <property type="entry name" value="Phosphatidylinositol 3-kinase Catalytic Subunit, Chain A, domain 1"/>
    <property type="match status" value="1"/>
</dbReference>
<name>A0A8K0DW32_9ROSA</name>
<feature type="compositionally biased region" description="Polar residues" evidence="2">
    <location>
        <begin position="660"/>
        <end position="674"/>
    </location>
</feature>
<dbReference type="PANTHER" id="PTHR31066">
    <property type="entry name" value="OS05G0427100 PROTEIN-RELATED"/>
    <property type="match status" value="1"/>
</dbReference>
<dbReference type="InterPro" id="IPR053793">
    <property type="entry name" value="PB1-like"/>
</dbReference>
<dbReference type="SMART" id="SM00666">
    <property type="entry name" value="PB1"/>
    <property type="match status" value="1"/>
</dbReference>
<dbReference type="Proteomes" id="UP000796880">
    <property type="component" value="Unassembled WGS sequence"/>
</dbReference>
<dbReference type="EMBL" id="VOIH02000009">
    <property type="protein sequence ID" value="KAF3438602.1"/>
    <property type="molecule type" value="Genomic_DNA"/>
</dbReference>
<protein>
    <recommendedName>
        <fullName evidence="3">PB1 domain-containing protein</fullName>
    </recommendedName>
</protein>
<reference evidence="4" key="1">
    <citation type="submission" date="2020-03" db="EMBL/GenBank/DDBJ databases">
        <title>A high-quality chromosome-level genome assembly of a woody plant with both climbing and erect habits, Rhamnella rubrinervis.</title>
        <authorList>
            <person name="Lu Z."/>
            <person name="Yang Y."/>
            <person name="Zhu X."/>
            <person name="Sun Y."/>
        </authorList>
    </citation>
    <scope>NUCLEOTIDE SEQUENCE</scope>
    <source>
        <strain evidence="4">BYM</strain>
        <tissue evidence="4">Leaf</tissue>
    </source>
</reference>
<evidence type="ECO:0000259" key="3">
    <source>
        <dbReference type="PROSITE" id="PS51745"/>
    </source>
</evidence>
<keyword evidence="5" id="KW-1185">Reference proteome</keyword>
<gene>
    <name evidence="4" type="ORF">FNV43_RR21365</name>
</gene>
<evidence type="ECO:0000313" key="4">
    <source>
        <dbReference type="EMBL" id="KAF3438602.1"/>
    </source>
</evidence>
<dbReference type="PROSITE" id="PS51745">
    <property type="entry name" value="PB1"/>
    <property type="match status" value="1"/>
</dbReference>
<feature type="region of interest" description="Disordered" evidence="2">
    <location>
        <begin position="254"/>
        <end position="277"/>
    </location>
</feature>
<feature type="compositionally biased region" description="Low complexity" evidence="2">
    <location>
        <begin position="262"/>
        <end position="274"/>
    </location>
</feature>
<feature type="domain" description="PB1" evidence="3">
    <location>
        <begin position="62"/>
        <end position="168"/>
    </location>
</feature>
<dbReference type="PANTHER" id="PTHR31066:SF68">
    <property type="entry name" value="SERINE_THREONINE-PROTEIN KINASE YAKA-RELATED"/>
    <property type="match status" value="1"/>
</dbReference>